<protein>
    <submittedName>
        <fullName evidence="1">Uncharacterized protein</fullName>
    </submittedName>
</protein>
<dbReference type="AlphaFoldDB" id="A0A3P3XL50"/>
<organism evidence="1">
    <name type="scientific">uncultured spirochete</name>
    <dbReference type="NCBI Taxonomy" id="156406"/>
    <lineage>
        <taxon>Bacteria</taxon>
        <taxon>Pseudomonadati</taxon>
        <taxon>Spirochaetota</taxon>
        <taxon>Spirochaetia</taxon>
        <taxon>Spirochaetales</taxon>
        <taxon>environmental samples</taxon>
    </lineage>
</organism>
<gene>
    <name evidence="1" type="ORF">SPIROBIBN47_410007</name>
</gene>
<sequence length="148" mass="16541">MISMTVQTKKYGDLGKFADNELLKMSARITSLWGESLANYIRENQLSGQVLQVVTGETRASMGFYKLKKDKKATMVVRPGKGVKGHLNYLAGMQRGMLAGRGRKVLIRPKPFMKPGFRAWRATGEPRRIKEEVFQAYLKHSFASGGSA</sequence>
<dbReference type="EMBL" id="FWDM01000036">
    <property type="protein sequence ID" value="SLM15268.1"/>
    <property type="molecule type" value="Genomic_DNA"/>
</dbReference>
<reference evidence="1" key="1">
    <citation type="submission" date="2017-02" db="EMBL/GenBank/DDBJ databases">
        <authorList>
            <person name="Regsiter A."/>
            <person name="William W."/>
        </authorList>
    </citation>
    <scope>NUCLEOTIDE SEQUENCE</scope>
    <source>
        <strain evidence="1">Bib</strain>
    </source>
</reference>
<evidence type="ECO:0000313" key="1">
    <source>
        <dbReference type="EMBL" id="SLM15268.1"/>
    </source>
</evidence>
<name>A0A3P3XL50_9SPIR</name>
<proteinExistence type="predicted"/>
<accession>A0A3P3XL50</accession>